<feature type="compositionally biased region" description="Basic and acidic residues" evidence="1">
    <location>
        <begin position="46"/>
        <end position="58"/>
    </location>
</feature>
<organism evidence="2 3">
    <name type="scientific">Zizania palustris</name>
    <name type="common">Northern wild rice</name>
    <dbReference type="NCBI Taxonomy" id="103762"/>
    <lineage>
        <taxon>Eukaryota</taxon>
        <taxon>Viridiplantae</taxon>
        <taxon>Streptophyta</taxon>
        <taxon>Embryophyta</taxon>
        <taxon>Tracheophyta</taxon>
        <taxon>Spermatophyta</taxon>
        <taxon>Magnoliopsida</taxon>
        <taxon>Liliopsida</taxon>
        <taxon>Poales</taxon>
        <taxon>Poaceae</taxon>
        <taxon>BOP clade</taxon>
        <taxon>Oryzoideae</taxon>
        <taxon>Oryzeae</taxon>
        <taxon>Zizaniinae</taxon>
        <taxon>Zizania</taxon>
    </lineage>
</organism>
<accession>A0A8J5RJK4</accession>
<dbReference type="AlphaFoldDB" id="A0A8J5RJK4"/>
<name>A0A8J5RJK4_ZIZPA</name>
<comment type="caution">
    <text evidence="2">The sequence shown here is derived from an EMBL/GenBank/DDBJ whole genome shotgun (WGS) entry which is preliminary data.</text>
</comment>
<evidence type="ECO:0000313" key="2">
    <source>
        <dbReference type="EMBL" id="KAG8060875.1"/>
    </source>
</evidence>
<feature type="region of interest" description="Disordered" evidence="1">
    <location>
        <begin position="46"/>
        <end position="83"/>
    </location>
</feature>
<protein>
    <submittedName>
        <fullName evidence="2">Uncharacterized protein</fullName>
    </submittedName>
</protein>
<reference evidence="2" key="2">
    <citation type="submission" date="2021-02" db="EMBL/GenBank/DDBJ databases">
        <authorList>
            <person name="Kimball J.A."/>
            <person name="Haas M.W."/>
            <person name="Macchietto M."/>
            <person name="Kono T."/>
            <person name="Duquette J."/>
            <person name="Shao M."/>
        </authorList>
    </citation>
    <scope>NUCLEOTIDE SEQUENCE</scope>
    <source>
        <tissue evidence="2">Fresh leaf tissue</tissue>
    </source>
</reference>
<dbReference type="Proteomes" id="UP000729402">
    <property type="component" value="Unassembled WGS sequence"/>
</dbReference>
<proteinExistence type="predicted"/>
<evidence type="ECO:0000313" key="3">
    <source>
        <dbReference type="Proteomes" id="UP000729402"/>
    </source>
</evidence>
<dbReference type="EMBL" id="JAAALK010000287">
    <property type="protein sequence ID" value="KAG8060875.1"/>
    <property type="molecule type" value="Genomic_DNA"/>
</dbReference>
<gene>
    <name evidence="2" type="ORF">GUJ93_ZPchr0002g25126</name>
</gene>
<reference evidence="2" key="1">
    <citation type="journal article" date="2021" name="bioRxiv">
        <title>Whole Genome Assembly and Annotation of Northern Wild Rice, Zizania palustris L., Supports a Whole Genome Duplication in the Zizania Genus.</title>
        <authorList>
            <person name="Haas M."/>
            <person name="Kono T."/>
            <person name="Macchietto M."/>
            <person name="Millas R."/>
            <person name="McGilp L."/>
            <person name="Shao M."/>
            <person name="Duquette J."/>
            <person name="Hirsch C.N."/>
            <person name="Kimball J."/>
        </authorList>
    </citation>
    <scope>NUCLEOTIDE SEQUENCE</scope>
    <source>
        <tissue evidence="2">Fresh leaf tissue</tissue>
    </source>
</reference>
<evidence type="ECO:0000256" key="1">
    <source>
        <dbReference type="SAM" id="MobiDB-lite"/>
    </source>
</evidence>
<keyword evidence="3" id="KW-1185">Reference proteome</keyword>
<sequence>MMATTSLGGEMDMGGVLTREMMTTTRLRRGRRARRRKIGGEWEKTEWGREERPNKTVREGNGGSSVVGAASTRSGRRGKWNGQRLPWGEDCACMVEVGEREKRGGWEEWDDKWVPRVSERENLKKEIFF</sequence>